<sequence length="946" mass="104260">MVNVISPPELPNNYDLVFANISKSVFDLVNYETGKNDFKPVLPEIYRPEFSVSNQNLIADLKTDSTKTDQAIAPSVRPQIAPPENLAPETSLPQSSAATVTPSSVPSMKENFQVFPVGLDLDKRNVIKSVLVRGKEDGIAAVDFEQWLIPYDAIVQALNLDVKALPDGLQEVRAPGIVTRINPKLLRNDPKLGLVFSVQDLQTLFGVPAEFDINDYTVRLLPPWLKTPAPGELSNPQELPVETVGLPEITPPDFSITAVEQRLFANGSVSNATSYQGNLTAVGTALGGSWFIRAHQPNFKNATTWQIAEAQFLHQTDLADYILGSQIPFWFSHGMGDYWGFTTIQRQGYKPKETWLGATPDPRQRLQAAEIGRVVTGKAEPGTLVRLTQGFSDRPIAEVLVDSSGIYRFENIPVGGRFLGSNYRLLLYPQGRLTEPPEIQDLTFSTAPGQLPAGGKALIISGGLRRKFSLDSPNLLGEFSDVRGGVAQRWGLSENLTIGIGGVYDDSFRGLGEIFYQPQNLPLTVAVSALSGDENNHWDVNADIRFDLSATAHTQFFSDRFGYNFNFDWQMFPWLGLLGGYKSRDGVFGGLEISHSGKNSFTFARATLDSRNHFRWSFLQRWGDLEFTTRGNEVGSLSQLTYNFSGKDPLDTGHSLVLNYETSNFLTQENSLASASWRYRSPARAVDGSYLWEAQLGYGIGSQGSGVIASLGTTIIPGMMLRGRYQGVSLTSDQPSFRIELVSSFDTQRGIKPDSSRRSNYFRTQGGILIQPFFDRNHNGKRDAHEAVYLHKPDLMFILNNRSLNFFDPEIQNQGALVRLFPGKYRLDLDPAGFPLDWKATTDALAVDVVAGSYTTVELPLVKSYTRTGVVTDAQGQPVAGVRVEAIQTSSGLRRLSVTNGAGVYYLEGLQQGEYIVEVNGKSALPGNLQLDASSESFQEINLQQN</sequence>
<protein>
    <recommendedName>
        <fullName evidence="4">Carboxypeptidase regulatory-like domain-containing protein</fullName>
    </recommendedName>
</protein>
<evidence type="ECO:0008006" key="4">
    <source>
        <dbReference type="Google" id="ProtNLM"/>
    </source>
</evidence>
<dbReference type="RefSeq" id="WP_073556088.1">
    <property type="nucleotide sequence ID" value="NZ_MRCA01000007.1"/>
</dbReference>
<feature type="compositionally biased region" description="Polar residues" evidence="1">
    <location>
        <begin position="91"/>
        <end position="104"/>
    </location>
</feature>
<keyword evidence="3" id="KW-1185">Reference proteome</keyword>
<evidence type="ECO:0000313" key="2">
    <source>
        <dbReference type="EMBL" id="OKH13223.1"/>
    </source>
</evidence>
<dbReference type="OrthoDB" id="580948at2"/>
<proteinExistence type="predicted"/>
<name>A0A1U7GXY7_9CYAN</name>
<dbReference type="SUPFAM" id="SSF49452">
    <property type="entry name" value="Starch-binding domain-like"/>
    <property type="match status" value="1"/>
</dbReference>
<dbReference type="Gene3D" id="2.60.40.1120">
    <property type="entry name" value="Carboxypeptidase-like, regulatory domain"/>
    <property type="match status" value="1"/>
</dbReference>
<organism evidence="2 3">
    <name type="scientific">Fischerella major NIES-592</name>
    <dbReference type="NCBI Taxonomy" id="210994"/>
    <lineage>
        <taxon>Bacteria</taxon>
        <taxon>Bacillati</taxon>
        <taxon>Cyanobacteriota</taxon>
        <taxon>Cyanophyceae</taxon>
        <taxon>Nostocales</taxon>
        <taxon>Hapalosiphonaceae</taxon>
        <taxon>Fischerella</taxon>
    </lineage>
</organism>
<dbReference type="AlphaFoldDB" id="A0A1U7GXY7"/>
<gene>
    <name evidence="2" type="ORF">NIES592_14180</name>
</gene>
<reference evidence="2 3" key="1">
    <citation type="submission" date="2016-11" db="EMBL/GenBank/DDBJ databases">
        <title>Draft Genome Sequences of Nine Cyanobacterial Strains from Diverse Habitats.</title>
        <authorList>
            <person name="Zhu T."/>
            <person name="Hou S."/>
            <person name="Lu X."/>
            <person name="Hess W.R."/>
        </authorList>
    </citation>
    <scope>NUCLEOTIDE SEQUENCE [LARGE SCALE GENOMIC DNA]</scope>
    <source>
        <strain evidence="2 3">NIES-592</strain>
    </source>
</reference>
<evidence type="ECO:0000256" key="1">
    <source>
        <dbReference type="SAM" id="MobiDB-lite"/>
    </source>
</evidence>
<dbReference type="EMBL" id="MRCA01000007">
    <property type="protein sequence ID" value="OKH13223.1"/>
    <property type="molecule type" value="Genomic_DNA"/>
</dbReference>
<dbReference type="Proteomes" id="UP000186391">
    <property type="component" value="Unassembled WGS sequence"/>
</dbReference>
<comment type="caution">
    <text evidence="2">The sequence shown here is derived from an EMBL/GenBank/DDBJ whole genome shotgun (WGS) entry which is preliminary data.</text>
</comment>
<dbReference type="InterPro" id="IPR013784">
    <property type="entry name" value="Carb-bd-like_fold"/>
</dbReference>
<dbReference type="GO" id="GO:0030246">
    <property type="term" value="F:carbohydrate binding"/>
    <property type="evidence" value="ECO:0007669"/>
    <property type="project" value="InterPro"/>
</dbReference>
<feature type="region of interest" description="Disordered" evidence="1">
    <location>
        <begin position="68"/>
        <end position="104"/>
    </location>
</feature>
<accession>A0A1U7GXY7</accession>
<dbReference type="Pfam" id="PF13620">
    <property type="entry name" value="CarboxypepD_reg"/>
    <property type="match status" value="1"/>
</dbReference>
<evidence type="ECO:0000313" key="3">
    <source>
        <dbReference type="Proteomes" id="UP000186391"/>
    </source>
</evidence>